<feature type="transmembrane region" description="Helical" evidence="11">
    <location>
        <begin position="24"/>
        <end position="42"/>
    </location>
</feature>
<evidence type="ECO:0000313" key="12">
    <source>
        <dbReference type="EMBL" id="MCB8881193.1"/>
    </source>
</evidence>
<dbReference type="InterPro" id="IPR001851">
    <property type="entry name" value="ABC_transp_permease"/>
</dbReference>
<comment type="subcellular location">
    <subcellularLocation>
        <location evidence="1">Cell membrane</location>
        <topology evidence="1">Multi-pass membrane protein</topology>
    </subcellularLocation>
</comment>
<dbReference type="Proteomes" id="UP000721844">
    <property type="component" value="Unassembled WGS sequence"/>
</dbReference>
<feature type="transmembrane region" description="Helical" evidence="11">
    <location>
        <begin position="105"/>
        <end position="127"/>
    </location>
</feature>
<evidence type="ECO:0000256" key="3">
    <source>
        <dbReference type="ARBA" id="ARBA00022448"/>
    </source>
</evidence>
<evidence type="ECO:0000256" key="7">
    <source>
        <dbReference type="ARBA" id="ARBA00022989"/>
    </source>
</evidence>
<dbReference type="PANTHER" id="PTHR32196">
    <property type="entry name" value="ABC TRANSPORTER PERMEASE PROTEIN YPHD-RELATED-RELATED"/>
    <property type="match status" value="1"/>
</dbReference>
<feature type="transmembrane region" description="Helical" evidence="11">
    <location>
        <begin position="277"/>
        <end position="296"/>
    </location>
</feature>
<feature type="transmembrane region" description="Helical" evidence="11">
    <location>
        <begin position="172"/>
        <end position="191"/>
    </location>
</feature>
<feature type="transmembrane region" description="Helical" evidence="11">
    <location>
        <begin position="54"/>
        <end position="74"/>
    </location>
</feature>
<dbReference type="RefSeq" id="WP_227307863.1">
    <property type="nucleotide sequence ID" value="NZ_JAESVA010000004.1"/>
</dbReference>
<evidence type="ECO:0000256" key="10">
    <source>
        <dbReference type="ARBA" id="ARBA00039382"/>
    </source>
</evidence>
<dbReference type="GO" id="GO:0022857">
    <property type="term" value="F:transmembrane transporter activity"/>
    <property type="evidence" value="ECO:0007669"/>
    <property type="project" value="InterPro"/>
</dbReference>
<proteinExistence type="predicted"/>
<keyword evidence="6 11" id="KW-0812">Transmembrane</keyword>
<evidence type="ECO:0000256" key="2">
    <source>
        <dbReference type="ARBA" id="ARBA00011262"/>
    </source>
</evidence>
<keyword evidence="4" id="KW-1003">Cell membrane</keyword>
<evidence type="ECO:0000256" key="4">
    <source>
        <dbReference type="ARBA" id="ARBA00022475"/>
    </source>
</evidence>
<keyword evidence="8 11" id="KW-0472">Membrane</keyword>
<comment type="caution">
    <text evidence="12">The sequence shown here is derived from an EMBL/GenBank/DDBJ whole genome shotgun (WGS) entry which is preliminary data.</text>
</comment>
<evidence type="ECO:0000256" key="9">
    <source>
        <dbReference type="ARBA" id="ARBA00025439"/>
    </source>
</evidence>
<keyword evidence="13" id="KW-1185">Reference proteome</keyword>
<protein>
    <recommendedName>
        <fullName evidence="10">Autoinducer 2 import system permease protein LsrC</fullName>
    </recommendedName>
</protein>
<keyword evidence="5" id="KW-0997">Cell inner membrane</keyword>
<evidence type="ECO:0000256" key="1">
    <source>
        <dbReference type="ARBA" id="ARBA00004651"/>
    </source>
</evidence>
<name>A0A964E4R0_9PROT</name>
<feature type="transmembrane region" description="Helical" evidence="11">
    <location>
        <begin position="302"/>
        <end position="320"/>
    </location>
</feature>
<keyword evidence="7 11" id="KW-1133">Transmembrane helix</keyword>
<dbReference type="Pfam" id="PF02653">
    <property type="entry name" value="BPD_transp_2"/>
    <property type="match status" value="1"/>
</dbReference>
<reference evidence="12 13" key="1">
    <citation type="journal article" date="2021" name="Microorganisms">
        <title>Acidisoma silvae sp. nov. and Acidisomacellulosilytica sp. nov., Two Acidophilic Bacteria Isolated from Decaying Wood, Hydrolyzing Cellulose and Producing Poly-3-hydroxybutyrate.</title>
        <authorList>
            <person name="Mieszkin S."/>
            <person name="Pouder E."/>
            <person name="Uroz S."/>
            <person name="Simon-Colin C."/>
            <person name="Alain K."/>
        </authorList>
    </citation>
    <scope>NUCLEOTIDE SEQUENCE [LARGE SCALE GENOMIC DNA]</scope>
    <source>
        <strain evidence="12 13">HW T5.17</strain>
    </source>
</reference>
<evidence type="ECO:0000256" key="11">
    <source>
        <dbReference type="SAM" id="Phobius"/>
    </source>
</evidence>
<evidence type="ECO:0000256" key="5">
    <source>
        <dbReference type="ARBA" id="ARBA00022519"/>
    </source>
</evidence>
<keyword evidence="3" id="KW-0813">Transport</keyword>
<dbReference type="EMBL" id="JAESVA010000004">
    <property type="protein sequence ID" value="MCB8881193.1"/>
    <property type="molecule type" value="Genomic_DNA"/>
</dbReference>
<dbReference type="AlphaFoldDB" id="A0A964E4R0"/>
<comment type="function">
    <text evidence="9">Part of the ABC transporter complex LsrABCD involved in autoinducer 2 (AI-2) import. Probably responsible for the translocation of the substrate across the membrane.</text>
</comment>
<evidence type="ECO:0000256" key="8">
    <source>
        <dbReference type="ARBA" id="ARBA00023136"/>
    </source>
</evidence>
<accession>A0A964E4R0</accession>
<evidence type="ECO:0000256" key="6">
    <source>
        <dbReference type="ARBA" id="ARBA00022692"/>
    </source>
</evidence>
<feature type="transmembrane region" description="Helical" evidence="11">
    <location>
        <begin position="222"/>
        <end position="241"/>
    </location>
</feature>
<feature type="transmembrane region" description="Helical" evidence="11">
    <location>
        <begin position="134"/>
        <end position="152"/>
    </location>
</feature>
<evidence type="ECO:0000313" key="13">
    <source>
        <dbReference type="Proteomes" id="UP000721844"/>
    </source>
</evidence>
<gene>
    <name evidence="12" type="ORF">ACELLULO517_13175</name>
</gene>
<dbReference type="PANTHER" id="PTHR32196:SF29">
    <property type="entry name" value="AUTOINDUCER 2 IMPORT SYSTEM PERMEASE PROTEIN LSRC"/>
    <property type="match status" value="1"/>
</dbReference>
<organism evidence="12 13">
    <name type="scientific">Acidisoma cellulosilyticum</name>
    <dbReference type="NCBI Taxonomy" id="2802395"/>
    <lineage>
        <taxon>Bacteria</taxon>
        <taxon>Pseudomonadati</taxon>
        <taxon>Pseudomonadota</taxon>
        <taxon>Alphaproteobacteria</taxon>
        <taxon>Acetobacterales</taxon>
        <taxon>Acidocellaceae</taxon>
        <taxon>Acidisoma</taxon>
    </lineage>
</organism>
<dbReference type="CDD" id="cd06579">
    <property type="entry name" value="TM_PBP1_transp_AraH_like"/>
    <property type="match status" value="1"/>
</dbReference>
<comment type="subunit">
    <text evidence="2">The complex is composed of two ATP-binding proteins (LsrA), two transmembrane proteins (LsrC and LsrD) and a solute-binding protein (LsrB).</text>
</comment>
<feature type="transmembrane region" description="Helical" evidence="11">
    <location>
        <begin position="253"/>
        <end position="270"/>
    </location>
</feature>
<dbReference type="GO" id="GO:0005886">
    <property type="term" value="C:plasma membrane"/>
    <property type="evidence" value="ECO:0007669"/>
    <property type="project" value="UniProtKB-SubCell"/>
</dbReference>
<sequence length="326" mass="33182">MSAVTGQPRTRLAVAPWQALRRSGLGPGLLMLLVVVSLNIALQPDFFSGSSLSGNIATFAPTILICVAQAVIVLSRELDLSLGAGVSLINCVMASLPQDKLGGPLGVIAVAVLVALLLGAVNGLLVAYAGLPSLVATFATGAIWFGLALTIMPQPGGVISDAIGDGYAGTLLGIPVPLLIIAVAMACWALLARHRAGRRIIAVGSNPEAAAVAGIPLRRTKLLAYLVAWMLVCLGAIAISAQTMSGDPRLGQSYTLASVAAVVIGGVSLGGGRGTPWGALIGALVLGLVTNVIYFAGISSSWQEFVKGFVIVAALGFMVLEGRRRA</sequence>